<evidence type="ECO:0008006" key="3">
    <source>
        <dbReference type="Google" id="ProtNLM"/>
    </source>
</evidence>
<gene>
    <name evidence="1" type="ORF">EAX62_16180</name>
</gene>
<reference evidence="1 2" key="1">
    <citation type="submission" date="2018-10" db="EMBL/GenBank/DDBJ databases">
        <title>Tessaracoccus antarcticuss sp. nov., isolated from sediment.</title>
        <authorList>
            <person name="Zhou L.Y."/>
            <person name="Du Z.J."/>
        </authorList>
    </citation>
    <scope>NUCLEOTIDE SEQUENCE [LARGE SCALE GENOMIC DNA]</scope>
    <source>
        <strain evidence="1 2">JDX10</strain>
    </source>
</reference>
<accession>A0A3M0FYT3</accession>
<comment type="caution">
    <text evidence="1">The sequence shown here is derived from an EMBL/GenBank/DDBJ whole genome shotgun (WGS) entry which is preliminary data.</text>
</comment>
<dbReference type="Proteomes" id="UP000275256">
    <property type="component" value="Unassembled WGS sequence"/>
</dbReference>
<organism evidence="1 2">
    <name type="scientific">Tessaracoccus antarcticus</name>
    <dbReference type="NCBI Taxonomy" id="2479848"/>
    <lineage>
        <taxon>Bacteria</taxon>
        <taxon>Bacillati</taxon>
        <taxon>Actinomycetota</taxon>
        <taxon>Actinomycetes</taxon>
        <taxon>Propionibacteriales</taxon>
        <taxon>Propionibacteriaceae</taxon>
        <taxon>Tessaracoccus</taxon>
    </lineage>
</organism>
<name>A0A3M0FYT3_9ACTN</name>
<dbReference type="EMBL" id="REFW01000008">
    <property type="protein sequence ID" value="RMB57037.1"/>
    <property type="molecule type" value="Genomic_DNA"/>
</dbReference>
<evidence type="ECO:0000313" key="1">
    <source>
        <dbReference type="EMBL" id="RMB57037.1"/>
    </source>
</evidence>
<proteinExistence type="predicted"/>
<keyword evidence="2" id="KW-1185">Reference proteome</keyword>
<sequence length="132" mass="14043">MSLGVVGWNVWMWVDAASATTYGPVAKSVSAGGYTVTATAEVAEVVWDMGNGDTISCGKGTPYPATTEKDPESPDCGYHYTHDGRYTITATTHWNITWTGIGQSGVIPMELTATGHLAIAEIQVLNIPVEQH</sequence>
<protein>
    <recommendedName>
        <fullName evidence="3">PKD domain-containing protein</fullName>
    </recommendedName>
</protein>
<dbReference type="AlphaFoldDB" id="A0A3M0FYT3"/>
<evidence type="ECO:0000313" key="2">
    <source>
        <dbReference type="Proteomes" id="UP000275256"/>
    </source>
</evidence>